<dbReference type="PANTHER" id="PTHR11908">
    <property type="entry name" value="XANTHINE DEHYDROGENASE"/>
    <property type="match status" value="1"/>
</dbReference>
<keyword evidence="4" id="KW-0500">Molybdenum</keyword>
<feature type="compositionally biased region" description="Polar residues" evidence="12">
    <location>
        <begin position="1"/>
        <end position="15"/>
    </location>
</feature>
<dbReference type="FunFam" id="3.30.365.10:FF:000001">
    <property type="entry name" value="Xanthine dehydrogenase oxidase"/>
    <property type="match status" value="1"/>
</dbReference>
<evidence type="ECO:0000256" key="3">
    <source>
        <dbReference type="ARBA" id="ARBA00006849"/>
    </source>
</evidence>
<evidence type="ECO:0000259" key="13">
    <source>
        <dbReference type="SMART" id="SM01008"/>
    </source>
</evidence>
<comment type="cofactor">
    <cofactor evidence="2">
        <name>FAD</name>
        <dbReference type="ChEBI" id="CHEBI:57692"/>
    </cofactor>
</comment>
<evidence type="ECO:0000256" key="6">
    <source>
        <dbReference type="ARBA" id="ARBA00022723"/>
    </source>
</evidence>
<evidence type="ECO:0000313" key="14">
    <source>
        <dbReference type="EMBL" id="QXO16200.1"/>
    </source>
</evidence>
<dbReference type="Pfam" id="PF20256">
    <property type="entry name" value="MoCoBD_2"/>
    <property type="match status" value="1"/>
</dbReference>
<protein>
    <submittedName>
        <fullName evidence="14">Xanthine dehydrogenase molybdopterin binding subunit</fullName>
        <ecNumber evidence="14">1.17.1.4</ecNumber>
    </submittedName>
</protein>
<dbReference type="GO" id="GO:0004854">
    <property type="term" value="F:xanthine dehydrogenase activity"/>
    <property type="evidence" value="ECO:0007669"/>
    <property type="project" value="UniProtKB-EC"/>
</dbReference>
<comment type="cofactor">
    <cofactor evidence="10">
        <name>[2Fe-2S] cluster</name>
        <dbReference type="ChEBI" id="CHEBI:190135"/>
    </cofactor>
</comment>
<dbReference type="Pfam" id="PF01315">
    <property type="entry name" value="Ald_Xan_dh_C"/>
    <property type="match status" value="1"/>
</dbReference>
<dbReference type="Proteomes" id="UP000694232">
    <property type="component" value="Chromosome 2"/>
</dbReference>
<evidence type="ECO:0000256" key="10">
    <source>
        <dbReference type="ARBA" id="ARBA00034078"/>
    </source>
</evidence>
<evidence type="ECO:0000256" key="11">
    <source>
        <dbReference type="ARBA" id="ARBA00053029"/>
    </source>
</evidence>
<dbReference type="KEGG" id="vos:KNV97_01365"/>
<dbReference type="EMBL" id="CP076642">
    <property type="protein sequence ID" value="QXO16200.1"/>
    <property type="molecule type" value="Genomic_DNA"/>
</dbReference>
<dbReference type="NCBIfam" id="TIGR02965">
    <property type="entry name" value="xanthine_xdhB"/>
    <property type="match status" value="1"/>
</dbReference>
<keyword evidence="6" id="KW-0479">Metal-binding</keyword>
<evidence type="ECO:0000256" key="8">
    <source>
        <dbReference type="ARBA" id="ARBA00023004"/>
    </source>
</evidence>
<dbReference type="InterPro" id="IPR016208">
    <property type="entry name" value="Ald_Oxase/xanthine_DH-like"/>
</dbReference>
<dbReference type="GO" id="GO:0051537">
    <property type="term" value="F:2 iron, 2 sulfur cluster binding"/>
    <property type="evidence" value="ECO:0007669"/>
    <property type="project" value="UniProtKB-KW"/>
</dbReference>
<keyword evidence="5" id="KW-0001">2Fe-2S</keyword>
<evidence type="ECO:0000256" key="2">
    <source>
        <dbReference type="ARBA" id="ARBA00001974"/>
    </source>
</evidence>
<evidence type="ECO:0000313" key="15">
    <source>
        <dbReference type="Proteomes" id="UP000694232"/>
    </source>
</evidence>
<dbReference type="AlphaFoldDB" id="A0A975YM98"/>
<feature type="domain" description="Aldehyde oxidase/xanthine dehydrogenase a/b hammerhead" evidence="13">
    <location>
        <begin position="63"/>
        <end position="171"/>
    </location>
</feature>
<reference evidence="14" key="1">
    <citation type="submission" date="2021-06" db="EMBL/GenBank/DDBJ databases">
        <title>Vibrio nov. sp., novel gut bacterium isolated from Yellow Sea oyster.</title>
        <authorList>
            <person name="Muhammad N."/>
            <person name="Nguyen T.H."/>
            <person name="Lee Y.-J."/>
            <person name="Ko J."/>
            <person name="Kim S.-G."/>
        </authorList>
    </citation>
    <scope>NUCLEOTIDE SEQUENCE</scope>
    <source>
        <strain evidence="14">OG9-811</strain>
    </source>
</reference>
<proteinExistence type="inferred from homology"/>
<dbReference type="GO" id="GO:0030151">
    <property type="term" value="F:molybdenum ion binding"/>
    <property type="evidence" value="ECO:0007669"/>
    <property type="project" value="InterPro"/>
</dbReference>
<dbReference type="InterPro" id="IPR046867">
    <property type="entry name" value="AldOxase/xan_DH_MoCoBD2"/>
</dbReference>
<dbReference type="InterPro" id="IPR008274">
    <property type="entry name" value="AldOxase/xan_DH_MoCoBD1"/>
</dbReference>
<evidence type="ECO:0000256" key="9">
    <source>
        <dbReference type="ARBA" id="ARBA00023014"/>
    </source>
</evidence>
<comment type="cofactor">
    <cofactor evidence="11">
        <name>Mo-molybdopterin cytosine dinucleotide</name>
        <dbReference type="ChEBI" id="CHEBI:71308"/>
    </cofactor>
</comment>
<dbReference type="PANTHER" id="PTHR11908:SF132">
    <property type="entry name" value="ALDEHYDE OXIDASE 1-RELATED"/>
    <property type="match status" value="1"/>
</dbReference>
<keyword evidence="7 14" id="KW-0560">Oxidoreductase</keyword>
<dbReference type="EC" id="1.17.1.4" evidence="14"/>
<dbReference type="SMART" id="SM01008">
    <property type="entry name" value="Ald_Xan_dh_C"/>
    <property type="match status" value="1"/>
</dbReference>
<feature type="region of interest" description="Disordered" evidence="12">
    <location>
        <begin position="1"/>
        <end position="52"/>
    </location>
</feature>
<evidence type="ECO:0000256" key="12">
    <source>
        <dbReference type="SAM" id="MobiDB-lite"/>
    </source>
</evidence>
<dbReference type="InterPro" id="IPR000674">
    <property type="entry name" value="Ald_Oxase/Xan_DH_a/b"/>
</dbReference>
<dbReference type="GO" id="GO:0005506">
    <property type="term" value="F:iron ion binding"/>
    <property type="evidence" value="ECO:0007669"/>
    <property type="project" value="InterPro"/>
</dbReference>
<evidence type="ECO:0000256" key="1">
    <source>
        <dbReference type="ARBA" id="ARBA00001924"/>
    </source>
</evidence>
<keyword evidence="8" id="KW-0408">Iron</keyword>
<evidence type="ECO:0000256" key="4">
    <source>
        <dbReference type="ARBA" id="ARBA00022505"/>
    </source>
</evidence>
<dbReference type="Pfam" id="PF02738">
    <property type="entry name" value="MoCoBD_1"/>
    <property type="match status" value="1"/>
</dbReference>
<comment type="cofactor">
    <cofactor evidence="1">
        <name>Mo-molybdopterin</name>
        <dbReference type="ChEBI" id="CHEBI:71302"/>
    </cofactor>
</comment>
<accession>A0A975YM98</accession>
<comment type="similarity">
    <text evidence="3">Belongs to the xanthine dehydrogenase family.</text>
</comment>
<name>A0A975YM98_9VIBR</name>
<dbReference type="RefSeq" id="WP_218561922.1">
    <property type="nucleotide sequence ID" value="NZ_CP076642.1"/>
</dbReference>
<sequence length="827" mass="89843">MRKLTSVTTNHTASPSVKADPSAKVSPTATVSQPVKPVSQDTTASHSVVGHSYKHESAKKQVAGEALFVDDYVIPRGCLHAAVVTSTIAKGKVKQLDLSAVSAAPGVVKVLTDESIPGEKDIGTILKGDPLLTIHNEVRYFGQPLALVLATSHELAWRAARLAQIEYEKSDTVTLTHAQACQNPPLLPTHQMGQVVAQDVFNQAPVHLSGDIHVGGQEHFYLEGQVSLAELTEDGGIFLRTSTQNPTEVQKLIAEVLAIDFNRVTIDMRRMGGGFGGKESQAAQWACLAALGAHHTKRAVKIRLPRSIDMTATGKRHPFYNRYQLAADAEGRLIAANMEVNGLCGHSADLSDAIVDRAMFHADNAYALGKACVIGHRLQTDMVSHTAFRGFGGPQGMMVVEKALQALALRVGKDALDVRYTNLYSAAQHTTPYGMDVEQHAEMRDIMQQLESSSDYRKRRAAITQWNQTHPVLKKGLALTPVKFGISFTATHLNQAGALIHVYTDGTLQVSHGGTEMGQGLHTKVQQIVAQTFGIEIDNVLVTSTRTDKVPNTSPTAASSGADLNGMAAHNAAMIIKQRLLEFACQHFQVEHADIIQGKLIGIESSPLYEHPIAWAELIQMAYLNRVSLSATGFYQTPKIGYDRKTASGRPFFYFALGAACSEVTIDTLTGEMRVDRVDILHDVGNSLNPAIDRGQIEGAFIQGLGWLTTEELVWGEDGRLLSNSPMNYKIPTIGDYPKQMHIDLYDKANPEHSIYRSKAVGEPPFMHAISVWCAVYDAVASLSGYRCEPLLHAPATGEAILTACEHQLQWLNEHNAAEDSADVANE</sequence>
<evidence type="ECO:0000256" key="7">
    <source>
        <dbReference type="ARBA" id="ARBA00023002"/>
    </source>
</evidence>
<dbReference type="FunFam" id="3.30.365.10:FF:000002">
    <property type="entry name" value="Xanthine dehydrogenase oxidase"/>
    <property type="match status" value="1"/>
</dbReference>
<feature type="compositionally biased region" description="Polar residues" evidence="12">
    <location>
        <begin position="25"/>
        <end position="46"/>
    </location>
</feature>
<gene>
    <name evidence="14" type="primary">xdhB</name>
    <name evidence="14" type="ORF">KNV97_01365</name>
</gene>
<dbReference type="InterPro" id="IPR014309">
    <property type="entry name" value="Xanthine_DH_Mopterin-bd_su"/>
</dbReference>
<keyword evidence="15" id="KW-1185">Reference proteome</keyword>
<keyword evidence="9" id="KW-0411">Iron-sulfur</keyword>
<organism evidence="14 15">
    <name type="scientific">Vibrio ostreae</name>
    <dbReference type="NCBI Taxonomy" id="2841925"/>
    <lineage>
        <taxon>Bacteria</taxon>
        <taxon>Pseudomonadati</taxon>
        <taxon>Pseudomonadota</taxon>
        <taxon>Gammaproteobacteria</taxon>
        <taxon>Vibrionales</taxon>
        <taxon>Vibrionaceae</taxon>
        <taxon>Vibrio</taxon>
    </lineage>
</organism>
<evidence type="ECO:0000256" key="5">
    <source>
        <dbReference type="ARBA" id="ARBA00022714"/>
    </source>
</evidence>